<dbReference type="InterPro" id="IPR005545">
    <property type="entry name" value="YCII"/>
</dbReference>
<sequence>MRFLSMVRIDETSGKVPSERLMNDMGKLIEEMSKAGVLVDTGGLKPTSESFRVKLAGGKTSVIDGPFTETKEVIGGYAILKAASKEEALALTERFLKVHGDEWDIVCEVRQIEEPDFQ</sequence>
<feature type="domain" description="YCII-related" evidence="2">
    <location>
        <begin position="1"/>
        <end position="94"/>
    </location>
</feature>
<reference evidence="3 4" key="1">
    <citation type="submission" date="2022-05" db="EMBL/GenBank/DDBJ databases">
        <title>Luteimonas sp. SX5, whole genome shotgun sequencing project.</title>
        <authorList>
            <person name="Zhao G."/>
            <person name="Shen L."/>
        </authorList>
    </citation>
    <scope>NUCLEOTIDE SEQUENCE [LARGE SCALE GENOMIC DNA]</scope>
    <source>
        <strain evidence="3 4">SX5</strain>
    </source>
</reference>
<gene>
    <name evidence="3" type="ORF">M2650_01880</name>
</gene>
<protein>
    <submittedName>
        <fullName evidence="3">YciI family protein</fullName>
    </submittedName>
</protein>
<comment type="caution">
    <text evidence="3">The sequence shown here is derived from an EMBL/GenBank/DDBJ whole genome shotgun (WGS) entry which is preliminary data.</text>
</comment>
<dbReference type="Pfam" id="PF03795">
    <property type="entry name" value="YCII"/>
    <property type="match status" value="1"/>
</dbReference>
<dbReference type="Proteomes" id="UP001431217">
    <property type="component" value="Unassembled WGS sequence"/>
</dbReference>
<dbReference type="PANTHER" id="PTHR35174:SF1">
    <property type="entry name" value="BLL0086 PROTEIN"/>
    <property type="match status" value="1"/>
</dbReference>
<proteinExistence type="inferred from homology"/>
<accession>A0ABT0MEV3</accession>
<comment type="similarity">
    <text evidence="1">Belongs to the YciI family.</text>
</comment>
<keyword evidence="4" id="KW-1185">Reference proteome</keyword>
<evidence type="ECO:0000259" key="2">
    <source>
        <dbReference type="Pfam" id="PF03795"/>
    </source>
</evidence>
<name>A0ABT0MEV3_9GAMM</name>
<dbReference type="RefSeq" id="WP_249470470.1">
    <property type="nucleotide sequence ID" value="NZ_JAMBEP010000001.1"/>
</dbReference>
<dbReference type="SUPFAM" id="SSF54909">
    <property type="entry name" value="Dimeric alpha+beta barrel"/>
    <property type="match status" value="1"/>
</dbReference>
<evidence type="ECO:0000256" key="1">
    <source>
        <dbReference type="ARBA" id="ARBA00007689"/>
    </source>
</evidence>
<organism evidence="3 4">
    <name type="scientific">Luteimonas galliterrae</name>
    <dbReference type="NCBI Taxonomy" id="2940486"/>
    <lineage>
        <taxon>Bacteria</taxon>
        <taxon>Pseudomonadati</taxon>
        <taxon>Pseudomonadota</taxon>
        <taxon>Gammaproteobacteria</taxon>
        <taxon>Lysobacterales</taxon>
        <taxon>Lysobacteraceae</taxon>
        <taxon>Luteimonas</taxon>
    </lineage>
</organism>
<evidence type="ECO:0000313" key="3">
    <source>
        <dbReference type="EMBL" id="MCL1633397.1"/>
    </source>
</evidence>
<dbReference type="EMBL" id="JAMBEP010000001">
    <property type="protein sequence ID" value="MCL1633397.1"/>
    <property type="molecule type" value="Genomic_DNA"/>
</dbReference>
<dbReference type="InterPro" id="IPR011008">
    <property type="entry name" value="Dimeric_a/b-barrel"/>
</dbReference>
<dbReference type="PANTHER" id="PTHR35174">
    <property type="entry name" value="BLL7171 PROTEIN-RELATED"/>
    <property type="match status" value="1"/>
</dbReference>
<evidence type="ECO:0000313" key="4">
    <source>
        <dbReference type="Proteomes" id="UP001431217"/>
    </source>
</evidence>
<dbReference type="Gene3D" id="3.30.70.1060">
    <property type="entry name" value="Dimeric alpha+beta barrel"/>
    <property type="match status" value="1"/>
</dbReference>